<keyword evidence="3" id="KW-1185">Reference proteome</keyword>
<dbReference type="Pfam" id="PF04313">
    <property type="entry name" value="HSDR_N"/>
    <property type="match status" value="1"/>
</dbReference>
<dbReference type="Gene3D" id="3.90.1570.30">
    <property type="match status" value="1"/>
</dbReference>
<protein>
    <submittedName>
        <fullName evidence="2">Type I restriction enzyme HsdR N-terminal domain-containing protein</fullName>
    </submittedName>
</protein>
<evidence type="ECO:0000313" key="3">
    <source>
        <dbReference type="Proteomes" id="UP001604335"/>
    </source>
</evidence>
<name>A0ABW7CBG5_9CYAN</name>
<dbReference type="Proteomes" id="UP001604335">
    <property type="component" value="Unassembled WGS sequence"/>
</dbReference>
<dbReference type="InterPro" id="IPR007409">
    <property type="entry name" value="Restrct_endonuc_type1_HsdR_N"/>
</dbReference>
<reference evidence="3" key="1">
    <citation type="journal article" date="2024" name="Algal Res.">
        <title>Biochemical, toxicological and genomic investigation of a high-biomass producing Limnothrix strain isolated from Italian shallow drinking water reservoir.</title>
        <authorList>
            <person name="Simonazzi M."/>
            <person name="Shishido T.K."/>
            <person name="Delbaje E."/>
            <person name="Wahlsten M."/>
            <person name="Fewer D.P."/>
            <person name="Sivonen K."/>
            <person name="Pezzolesi L."/>
            <person name="Pistocchi R."/>
        </authorList>
    </citation>
    <scope>NUCLEOTIDE SEQUENCE [LARGE SCALE GENOMIC DNA]</scope>
    <source>
        <strain evidence="3">LRLZ20PSL1</strain>
    </source>
</reference>
<sequence length="165" mass="18362">MAVVQIADETTLAALAADFGLQRSPDPNFFGEWQGELPELSELDRVAIARVVRYYEALVDRGSVSENLVKMAVVSPLLDLAGFYEPEFAIEDERSVELVAQEGDRIYRGRLDILVLHQSLWLLVIESKSSNFSLQKVLPQALAYLLAGESPVIFGLLTNGSEFRF</sequence>
<evidence type="ECO:0000259" key="1">
    <source>
        <dbReference type="Pfam" id="PF04313"/>
    </source>
</evidence>
<dbReference type="RefSeq" id="WP_393013340.1">
    <property type="nucleotide sequence ID" value="NZ_JAZAQF010000069.1"/>
</dbReference>
<feature type="domain" description="Restriction endonuclease type I HsdR N-terminal" evidence="1">
    <location>
        <begin position="88"/>
        <end position="165"/>
    </location>
</feature>
<dbReference type="EMBL" id="JAZAQF010000069">
    <property type="protein sequence ID" value="MFG3818213.1"/>
    <property type="molecule type" value="Genomic_DNA"/>
</dbReference>
<gene>
    <name evidence="2" type="ORF">VPK24_11250</name>
</gene>
<evidence type="ECO:0000313" key="2">
    <source>
        <dbReference type="EMBL" id="MFG3818213.1"/>
    </source>
</evidence>
<proteinExistence type="predicted"/>
<accession>A0ABW7CBG5</accession>
<comment type="caution">
    <text evidence="2">The sequence shown here is derived from an EMBL/GenBank/DDBJ whole genome shotgun (WGS) entry which is preliminary data.</text>
</comment>
<organism evidence="2 3">
    <name type="scientific">Limnothrix redekei LRLZ20PSL1</name>
    <dbReference type="NCBI Taxonomy" id="3112953"/>
    <lineage>
        <taxon>Bacteria</taxon>
        <taxon>Bacillati</taxon>
        <taxon>Cyanobacteriota</taxon>
        <taxon>Cyanophyceae</taxon>
        <taxon>Pseudanabaenales</taxon>
        <taxon>Pseudanabaenaceae</taxon>
        <taxon>Limnothrix</taxon>
    </lineage>
</organism>